<dbReference type="Pfam" id="PF13895">
    <property type="entry name" value="Ig_2"/>
    <property type="match status" value="1"/>
</dbReference>
<feature type="domain" description="Ig-like" evidence="2">
    <location>
        <begin position="58"/>
        <end position="145"/>
    </location>
</feature>
<dbReference type="Gene3D" id="2.60.40.10">
    <property type="entry name" value="Immunoglobulins"/>
    <property type="match status" value="1"/>
</dbReference>
<dbReference type="Proteomes" id="UP000694565">
    <property type="component" value="Unplaced"/>
</dbReference>
<dbReference type="SMART" id="SM00408">
    <property type="entry name" value="IGc2"/>
    <property type="match status" value="1"/>
</dbReference>
<dbReference type="PROSITE" id="PS50835">
    <property type="entry name" value="IG_LIKE"/>
    <property type="match status" value="2"/>
</dbReference>
<evidence type="ECO:0000313" key="3">
    <source>
        <dbReference type="Ensembl" id="ENSCLMP00005013148.1"/>
    </source>
</evidence>
<dbReference type="InterPro" id="IPR036179">
    <property type="entry name" value="Ig-like_dom_sf"/>
</dbReference>
<feature type="domain" description="Ig-like" evidence="2">
    <location>
        <begin position="148"/>
        <end position="219"/>
    </location>
</feature>
<evidence type="ECO:0000259" key="2">
    <source>
        <dbReference type="PROSITE" id="PS50835"/>
    </source>
</evidence>
<dbReference type="GeneTree" id="ENSGT00940000156511"/>
<accession>A0A8C2XCN0</accession>
<keyword evidence="4" id="KW-1185">Reference proteome</keyword>
<sequence>MSESFGFSGSLQNVSSVLQLRVQEDQHVLTCRAELLMEDGGVWRSRRTGVALQVHYPPRTTCLSVSPGEEVLEGQQVTLTCHSDGAPATMLVLRREGAELQRTDPASSSLSFSLSSAQLEDSTHYQCEASNQHGSQLVTRSVTVSAPPRNTTVLVLPSTVVQEGQNVTICCQTVSFPLSAVVLKKLTNGMELLWSVPGQRHQRPRLPSQSLQHQRQRSV</sequence>
<name>A0A8C2XCN0_CYCLU</name>
<protein>
    <submittedName>
        <fullName evidence="3">Vascular cell adhesion molecule 1b</fullName>
    </submittedName>
</protein>
<dbReference type="Ensembl" id="ENSCLMT00005014076.1">
    <property type="protein sequence ID" value="ENSCLMP00005013148.1"/>
    <property type="gene ID" value="ENSCLMG00005007004.1"/>
</dbReference>
<dbReference type="SMART" id="SM00409">
    <property type="entry name" value="IG"/>
    <property type="match status" value="1"/>
</dbReference>
<reference evidence="3" key="2">
    <citation type="submission" date="2025-09" db="UniProtKB">
        <authorList>
            <consortium name="Ensembl"/>
        </authorList>
    </citation>
    <scope>IDENTIFICATION</scope>
</reference>
<dbReference type="InterPro" id="IPR013783">
    <property type="entry name" value="Ig-like_fold"/>
</dbReference>
<dbReference type="SUPFAM" id="SSF48726">
    <property type="entry name" value="Immunoglobulin"/>
    <property type="match status" value="2"/>
</dbReference>
<dbReference type="PANTHER" id="PTHR46013:SF1">
    <property type="entry name" value="IG-LIKE DOMAIN-CONTAINING PROTEIN"/>
    <property type="match status" value="1"/>
</dbReference>
<dbReference type="GO" id="GO:0016020">
    <property type="term" value="C:membrane"/>
    <property type="evidence" value="ECO:0007669"/>
    <property type="project" value="InterPro"/>
</dbReference>
<dbReference type="CDD" id="cd00096">
    <property type="entry name" value="Ig"/>
    <property type="match status" value="1"/>
</dbReference>
<dbReference type="InterPro" id="IPR003598">
    <property type="entry name" value="Ig_sub2"/>
</dbReference>
<feature type="region of interest" description="Disordered" evidence="1">
    <location>
        <begin position="198"/>
        <end position="219"/>
    </location>
</feature>
<dbReference type="InterPro" id="IPR007110">
    <property type="entry name" value="Ig-like_dom"/>
</dbReference>
<evidence type="ECO:0000313" key="4">
    <source>
        <dbReference type="Proteomes" id="UP000694565"/>
    </source>
</evidence>
<proteinExistence type="predicted"/>
<dbReference type="InterPro" id="IPR003599">
    <property type="entry name" value="Ig_sub"/>
</dbReference>
<organism evidence="3 4">
    <name type="scientific">Cyclopterus lumpus</name>
    <name type="common">Lumpsucker</name>
    <dbReference type="NCBI Taxonomy" id="8103"/>
    <lineage>
        <taxon>Eukaryota</taxon>
        <taxon>Metazoa</taxon>
        <taxon>Chordata</taxon>
        <taxon>Craniata</taxon>
        <taxon>Vertebrata</taxon>
        <taxon>Euteleostomi</taxon>
        <taxon>Actinopterygii</taxon>
        <taxon>Neopterygii</taxon>
        <taxon>Teleostei</taxon>
        <taxon>Neoteleostei</taxon>
        <taxon>Acanthomorphata</taxon>
        <taxon>Eupercaria</taxon>
        <taxon>Perciformes</taxon>
        <taxon>Cottioidei</taxon>
        <taxon>Cottales</taxon>
        <taxon>Cyclopteridae</taxon>
        <taxon>Cyclopterus</taxon>
    </lineage>
</organism>
<dbReference type="PANTHER" id="PTHR46013">
    <property type="entry name" value="VASCULAR CELL ADHESION MOLECULE 1"/>
    <property type="match status" value="1"/>
</dbReference>
<dbReference type="PRINTS" id="PR01474">
    <property type="entry name" value="VCAM1"/>
</dbReference>
<evidence type="ECO:0000256" key="1">
    <source>
        <dbReference type="SAM" id="MobiDB-lite"/>
    </source>
</evidence>
<reference evidence="3" key="1">
    <citation type="submission" date="2025-08" db="UniProtKB">
        <authorList>
            <consortium name="Ensembl"/>
        </authorList>
    </citation>
    <scope>IDENTIFICATION</scope>
</reference>
<dbReference type="GO" id="GO:0098609">
    <property type="term" value="P:cell-cell adhesion"/>
    <property type="evidence" value="ECO:0007669"/>
    <property type="project" value="InterPro"/>
</dbReference>
<dbReference type="AlphaFoldDB" id="A0A8C2XCN0"/>
<dbReference type="InterPro" id="IPR003989">
    <property type="entry name" value="VCAM-1"/>
</dbReference>